<organism evidence="2 3">
    <name type="scientific">Yinghuangia aomiensis</name>
    <dbReference type="NCBI Taxonomy" id="676205"/>
    <lineage>
        <taxon>Bacteria</taxon>
        <taxon>Bacillati</taxon>
        <taxon>Actinomycetota</taxon>
        <taxon>Actinomycetes</taxon>
        <taxon>Kitasatosporales</taxon>
        <taxon>Streptomycetaceae</taxon>
        <taxon>Yinghuangia</taxon>
    </lineage>
</organism>
<proteinExistence type="predicted"/>
<name>A0ABP9GMB4_9ACTN</name>
<dbReference type="RefSeq" id="WP_345673469.1">
    <property type="nucleotide sequence ID" value="NZ_BAABHS010000001.1"/>
</dbReference>
<evidence type="ECO:0000313" key="3">
    <source>
        <dbReference type="Proteomes" id="UP001500466"/>
    </source>
</evidence>
<gene>
    <name evidence="2" type="ORF">GCM10023205_04330</name>
</gene>
<comment type="caution">
    <text evidence="2">The sequence shown here is derived from an EMBL/GenBank/DDBJ whole genome shotgun (WGS) entry which is preliminary data.</text>
</comment>
<evidence type="ECO:0000313" key="2">
    <source>
        <dbReference type="EMBL" id="GAA4947531.1"/>
    </source>
</evidence>
<reference evidence="3" key="1">
    <citation type="journal article" date="2019" name="Int. J. Syst. Evol. Microbiol.">
        <title>The Global Catalogue of Microorganisms (GCM) 10K type strain sequencing project: providing services to taxonomists for standard genome sequencing and annotation.</title>
        <authorList>
            <consortium name="The Broad Institute Genomics Platform"/>
            <consortium name="The Broad Institute Genome Sequencing Center for Infectious Disease"/>
            <person name="Wu L."/>
            <person name="Ma J."/>
        </authorList>
    </citation>
    <scope>NUCLEOTIDE SEQUENCE [LARGE SCALE GENOMIC DNA]</scope>
    <source>
        <strain evidence="3">JCM 17986</strain>
    </source>
</reference>
<sequence>MARPDIAIGDHPALGVVANTAPGVPAAKILLARLGFVRDNDSGLYILPRDEPGQADTRTLRAAHAVSVLRGAHFRVDADIAYEPEPAPAPRRSAEPDVAFGLHPESGVLAAITGERPYAAMILRAAGFTRDPERDVYTLPAGLSHEAASTLTRNTASVLRRTGSTVQVMPGALAPPVPARQGNARLSRVLDGPRGARAMLDSLRRFVQTATAWCAERGSTSAVYLADRLTGTAARLDVASQSLDATSRRLRGTDAQPEAAEHTAPAPKVATDKGPQVTNAGVFDALADELRNAPEGPAAAAVLARATAPDGPLAQLGLMLAAAAQQSAESAHDGADEVTEPLVAASVEVGAVRESLNDAGTSLAAEPAAPAATARSSKTRSADTAETATSVAQAARATPGRRTIRATPPPEGTDAAGRRAAAANVPAAARPAPAARSR</sequence>
<keyword evidence="3" id="KW-1185">Reference proteome</keyword>
<feature type="compositionally biased region" description="Low complexity" evidence="1">
    <location>
        <begin position="418"/>
        <end position="438"/>
    </location>
</feature>
<dbReference type="Proteomes" id="UP001500466">
    <property type="component" value="Unassembled WGS sequence"/>
</dbReference>
<evidence type="ECO:0000256" key="1">
    <source>
        <dbReference type="SAM" id="MobiDB-lite"/>
    </source>
</evidence>
<accession>A0ABP9GMB4</accession>
<feature type="region of interest" description="Disordered" evidence="1">
    <location>
        <begin position="361"/>
        <end position="438"/>
    </location>
</feature>
<feature type="region of interest" description="Disordered" evidence="1">
    <location>
        <begin position="245"/>
        <end position="275"/>
    </location>
</feature>
<dbReference type="EMBL" id="BAABHS010000001">
    <property type="protein sequence ID" value="GAA4947531.1"/>
    <property type="molecule type" value="Genomic_DNA"/>
</dbReference>
<feature type="compositionally biased region" description="Low complexity" evidence="1">
    <location>
        <begin position="361"/>
        <end position="376"/>
    </location>
</feature>
<protein>
    <submittedName>
        <fullName evidence="2">Uncharacterized protein</fullName>
    </submittedName>
</protein>